<evidence type="ECO:0000313" key="3">
    <source>
        <dbReference type="Proteomes" id="UP000230750"/>
    </source>
</evidence>
<dbReference type="EMBL" id="MRZV01000499">
    <property type="protein sequence ID" value="PIK48831.1"/>
    <property type="molecule type" value="Genomic_DNA"/>
</dbReference>
<dbReference type="InterPro" id="IPR013783">
    <property type="entry name" value="Ig-like_fold"/>
</dbReference>
<feature type="domain" description="Ig-like" evidence="1">
    <location>
        <begin position="328"/>
        <end position="405"/>
    </location>
</feature>
<name>A0A2G8KLF1_STIJA</name>
<keyword evidence="3" id="KW-1185">Reference proteome</keyword>
<accession>A0A2G8KLF1</accession>
<reference evidence="2 3" key="1">
    <citation type="journal article" date="2017" name="PLoS Biol.">
        <title>The sea cucumber genome provides insights into morphological evolution and visceral regeneration.</title>
        <authorList>
            <person name="Zhang X."/>
            <person name="Sun L."/>
            <person name="Yuan J."/>
            <person name="Sun Y."/>
            <person name="Gao Y."/>
            <person name="Zhang L."/>
            <person name="Li S."/>
            <person name="Dai H."/>
            <person name="Hamel J.F."/>
            <person name="Liu C."/>
            <person name="Yu Y."/>
            <person name="Liu S."/>
            <person name="Lin W."/>
            <person name="Guo K."/>
            <person name="Jin S."/>
            <person name="Xu P."/>
            <person name="Storey K.B."/>
            <person name="Huan P."/>
            <person name="Zhang T."/>
            <person name="Zhou Y."/>
            <person name="Zhang J."/>
            <person name="Lin C."/>
            <person name="Li X."/>
            <person name="Xing L."/>
            <person name="Huo D."/>
            <person name="Sun M."/>
            <person name="Wang L."/>
            <person name="Mercier A."/>
            <person name="Li F."/>
            <person name="Yang H."/>
            <person name="Xiang J."/>
        </authorList>
    </citation>
    <scope>NUCLEOTIDE SEQUENCE [LARGE SCALE GENOMIC DNA]</scope>
    <source>
        <strain evidence="2">Shaxun</strain>
        <tissue evidence="2">Muscle</tissue>
    </source>
</reference>
<dbReference type="SMART" id="SM00409">
    <property type="entry name" value="IG"/>
    <property type="match status" value="2"/>
</dbReference>
<proteinExistence type="predicted"/>
<gene>
    <name evidence="2" type="ORF">BSL78_14289</name>
</gene>
<dbReference type="PROSITE" id="PS50835">
    <property type="entry name" value="IG_LIKE"/>
    <property type="match status" value="2"/>
</dbReference>
<dbReference type="InterPro" id="IPR036179">
    <property type="entry name" value="Ig-like_dom_sf"/>
</dbReference>
<dbReference type="PANTHER" id="PTHR45889:SF8">
    <property type="entry name" value="IG-LIKE DOMAIN-CONTAINING PROTEIN"/>
    <property type="match status" value="1"/>
</dbReference>
<dbReference type="Gene3D" id="2.60.40.10">
    <property type="entry name" value="Immunoglobulins"/>
    <property type="match status" value="2"/>
</dbReference>
<dbReference type="InterPro" id="IPR003599">
    <property type="entry name" value="Ig_sub"/>
</dbReference>
<sequence>MVEQSLVFVLDVYEDTYIYWLVIGVLLTLGLRAKSDKTEPKVYCDSPLYLDIHRPGMINCSVSEPVYGFYWYFDDYPQSVVTLLDDRQAGPRNNYLKIAQNGSLIFSNVSLSDEGRYRVDAILDAGGDVSTSIDVLVVVPSTQLFPAIDGCHGDDCRLFWYGELKLTCTMIGRPAVTLTWYNDTAKAAVTNATEQRYKDQSSDMFVSSSTINVKIDIEKTQTLTCTPSGLSVSERTKNASVLLMGPTNLANVYRTKYIDINEDTSYNEVLQSSCDSETMFIQTAEPSGKTITMTDKYDDPGPLILTSICLVNHTYTRSSMMLHRYKTPDDNSVSFIKNCESKHHCIIAADNGNVDLTCVVNNTHPAADISWTVLNSNISIFNMSASSSCILDRCNSSVTIQVTISDDQEDIEYPECLQCVVILSGYKFRHESYATLKMN</sequence>
<dbReference type="AlphaFoldDB" id="A0A2G8KLF1"/>
<dbReference type="Proteomes" id="UP000230750">
    <property type="component" value="Unassembled WGS sequence"/>
</dbReference>
<dbReference type="InterPro" id="IPR007110">
    <property type="entry name" value="Ig-like_dom"/>
</dbReference>
<feature type="domain" description="Ig-like" evidence="1">
    <location>
        <begin position="140"/>
        <end position="240"/>
    </location>
</feature>
<dbReference type="OrthoDB" id="152385at2759"/>
<comment type="caution">
    <text evidence="2">The sequence shown here is derived from an EMBL/GenBank/DDBJ whole genome shotgun (WGS) entry which is preliminary data.</text>
</comment>
<dbReference type="CDD" id="cd00096">
    <property type="entry name" value="Ig"/>
    <property type="match status" value="1"/>
</dbReference>
<protein>
    <recommendedName>
        <fullName evidence="1">Ig-like domain-containing protein</fullName>
    </recommendedName>
</protein>
<feature type="non-terminal residue" evidence="2">
    <location>
        <position position="439"/>
    </location>
</feature>
<dbReference type="SUPFAM" id="SSF48726">
    <property type="entry name" value="Immunoglobulin"/>
    <property type="match status" value="1"/>
</dbReference>
<evidence type="ECO:0000313" key="2">
    <source>
        <dbReference type="EMBL" id="PIK48831.1"/>
    </source>
</evidence>
<organism evidence="2 3">
    <name type="scientific">Stichopus japonicus</name>
    <name type="common">Sea cucumber</name>
    <dbReference type="NCBI Taxonomy" id="307972"/>
    <lineage>
        <taxon>Eukaryota</taxon>
        <taxon>Metazoa</taxon>
        <taxon>Echinodermata</taxon>
        <taxon>Eleutherozoa</taxon>
        <taxon>Echinozoa</taxon>
        <taxon>Holothuroidea</taxon>
        <taxon>Aspidochirotacea</taxon>
        <taxon>Aspidochirotida</taxon>
        <taxon>Stichopodidae</taxon>
        <taxon>Apostichopus</taxon>
    </lineage>
</organism>
<dbReference type="PANTHER" id="PTHR45889">
    <property type="entry name" value="IG-LIKE DOMAIN-CONTAINING PROTEIN"/>
    <property type="match status" value="1"/>
</dbReference>
<evidence type="ECO:0000259" key="1">
    <source>
        <dbReference type="PROSITE" id="PS50835"/>
    </source>
</evidence>